<proteinExistence type="predicted"/>
<evidence type="ECO:0000313" key="2">
    <source>
        <dbReference type="EMBL" id="EYB87778.1"/>
    </source>
</evidence>
<sequence>MNAPSAVDCLVEAVHEIVMIFIRLTFRRVCLLQSLSDDLQGGSVGCDSLASHPTLPPCDLVSNKDHINLVYGFNQTINSTSISNAEIHRESNMATASSTTADGNDLPSLVLGDRRTSDHRPKCGDEMCRHLISPP</sequence>
<reference evidence="3" key="1">
    <citation type="journal article" date="2015" name="Nat. Genet.">
        <title>The genome and transcriptome of the zoonotic hookworm Ancylostoma ceylanicum identify infection-specific gene families.</title>
        <authorList>
            <person name="Schwarz E.M."/>
            <person name="Hu Y."/>
            <person name="Antoshechkin I."/>
            <person name="Miller M.M."/>
            <person name="Sternberg P.W."/>
            <person name="Aroian R.V."/>
        </authorList>
    </citation>
    <scope>NUCLEOTIDE SEQUENCE</scope>
    <source>
        <strain evidence="3">HY135</strain>
    </source>
</reference>
<keyword evidence="3" id="KW-1185">Reference proteome</keyword>
<dbReference type="Proteomes" id="UP000024635">
    <property type="component" value="Unassembled WGS sequence"/>
</dbReference>
<gene>
    <name evidence="2" type="primary">Acey_s0257.g395</name>
    <name evidence="2" type="ORF">Y032_0257g395</name>
</gene>
<name>A0A016SAS7_9BILA</name>
<feature type="region of interest" description="Disordered" evidence="1">
    <location>
        <begin position="94"/>
        <end position="118"/>
    </location>
</feature>
<comment type="caution">
    <text evidence="2">The sequence shown here is derived from an EMBL/GenBank/DDBJ whole genome shotgun (WGS) entry which is preliminary data.</text>
</comment>
<evidence type="ECO:0000256" key="1">
    <source>
        <dbReference type="SAM" id="MobiDB-lite"/>
    </source>
</evidence>
<organism evidence="2 3">
    <name type="scientific">Ancylostoma ceylanicum</name>
    <dbReference type="NCBI Taxonomy" id="53326"/>
    <lineage>
        <taxon>Eukaryota</taxon>
        <taxon>Metazoa</taxon>
        <taxon>Ecdysozoa</taxon>
        <taxon>Nematoda</taxon>
        <taxon>Chromadorea</taxon>
        <taxon>Rhabditida</taxon>
        <taxon>Rhabditina</taxon>
        <taxon>Rhabditomorpha</taxon>
        <taxon>Strongyloidea</taxon>
        <taxon>Ancylostomatidae</taxon>
        <taxon>Ancylostomatinae</taxon>
        <taxon>Ancylostoma</taxon>
    </lineage>
</organism>
<dbReference type="EMBL" id="JARK01001593">
    <property type="protein sequence ID" value="EYB87778.1"/>
    <property type="molecule type" value="Genomic_DNA"/>
</dbReference>
<accession>A0A016SAS7</accession>
<dbReference type="AlphaFoldDB" id="A0A016SAS7"/>
<evidence type="ECO:0000313" key="3">
    <source>
        <dbReference type="Proteomes" id="UP000024635"/>
    </source>
</evidence>
<protein>
    <submittedName>
        <fullName evidence="2">Uncharacterized protein</fullName>
    </submittedName>
</protein>